<dbReference type="InterPro" id="IPR020845">
    <property type="entry name" value="AMP-binding_CS"/>
</dbReference>
<dbReference type="AlphaFoldDB" id="A0A4U1BEG7"/>
<dbReference type="Proteomes" id="UP000305674">
    <property type="component" value="Unassembled WGS sequence"/>
</dbReference>
<dbReference type="SUPFAM" id="SSF56801">
    <property type="entry name" value="Acetyl-CoA synthetase-like"/>
    <property type="match status" value="1"/>
</dbReference>
<dbReference type="EMBL" id="SWCI01000004">
    <property type="protein sequence ID" value="TKB49245.1"/>
    <property type="molecule type" value="Genomic_DNA"/>
</dbReference>
<dbReference type="Pfam" id="PF13193">
    <property type="entry name" value="AMP-binding_C"/>
    <property type="match status" value="1"/>
</dbReference>
<evidence type="ECO:0000313" key="3">
    <source>
        <dbReference type="EMBL" id="TKB49245.1"/>
    </source>
</evidence>
<feature type="domain" description="AMP-dependent synthetase/ligase" evidence="1">
    <location>
        <begin position="17"/>
        <end position="382"/>
    </location>
</feature>
<sequence length="518" mass="57970">MDIINGQSLREAWDDLAQLHGDKAALIFEDVAGHTRQYGYAQLNDEINRAANLFSSRGISKGDRVALHLNNSVEFILCWFGLAKIGAIMVPINTHLLQEECAYIVAQCRVKTVVTRPEFLPIYLEIQQSQPELAELLVTGGCGALKGTANFDRLLEQQSAQLQSQESVSADDVAEIMFTSGTTSRPKGVVITHYNLRFAGYYTAWQTALRSDDIYLTATPAYHIDCQCTAAMAAFSAGATFVLLEKFSARAFWGQVVKYRATVTECIPLMMRTMMMQPRQPWERNHCLREVLFYLSMSDQEKDAFIDRFGVRIFTSWGMTETIVGIIGDRPGDKRRWPSIGRTGLCYQARITGPDGKALPPGEIGEIQVRGEPGKTLFKEYYQAPEITARAFTEDGWLKTGDSAYQDEEGFFFFVDRASNMIKRCGENVSCLEIENIISEIPEVVEAAVIGVKDSIRDEAIKAFVVLQDDAEISEQEILEYCVKNMAKFKVPSFIELRGALPKTCTGKVQKHLLCEVS</sequence>
<gene>
    <name evidence="3" type="primary">caiC</name>
    <name evidence="3" type="ORF">FCL40_07865</name>
</gene>
<dbReference type="Pfam" id="PF00501">
    <property type="entry name" value="AMP-binding"/>
    <property type="match status" value="1"/>
</dbReference>
<evidence type="ECO:0000313" key="4">
    <source>
        <dbReference type="Proteomes" id="UP000305674"/>
    </source>
</evidence>
<keyword evidence="3" id="KW-0436">Ligase</keyword>
<dbReference type="RefSeq" id="WP_136852612.1">
    <property type="nucleotide sequence ID" value="NZ_SWCI01000004.1"/>
</dbReference>
<evidence type="ECO:0000259" key="1">
    <source>
        <dbReference type="Pfam" id="PF00501"/>
    </source>
</evidence>
<dbReference type="InterPro" id="IPR045851">
    <property type="entry name" value="AMP-bd_C_sf"/>
</dbReference>
<dbReference type="Gene3D" id="3.30.300.30">
    <property type="match status" value="1"/>
</dbReference>
<dbReference type="InterPro" id="IPR050237">
    <property type="entry name" value="ATP-dep_AMP-bd_enzyme"/>
</dbReference>
<keyword evidence="4" id="KW-1185">Reference proteome</keyword>
<dbReference type="InterPro" id="IPR000873">
    <property type="entry name" value="AMP-dep_synth/lig_dom"/>
</dbReference>
<feature type="domain" description="AMP-binding enzyme C-terminal" evidence="2">
    <location>
        <begin position="433"/>
        <end position="508"/>
    </location>
</feature>
<dbReference type="InterPro" id="IPR025110">
    <property type="entry name" value="AMP-bd_C"/>
</dbReference>
<dbReference type="NCBIfam" id="NF005947">
    <property type="entry name" value="PRK08008.1"/>
    <property type="match status" value="1"/>
</dbReference>
<accession>A0A4U1BEG7</accession>
<protein>
    <submittedName>
        <fullName evidence="3">Crotonobetaine/carnitine-CoA ligase</fullName>
        <ecNumber evidence="3">6.2.1.48</ecNumber>
    </submittedName>
</protein>
<comment type="caution">
    <text evidence="3">The sequence shown here is derived from an EMBL/GenBank/DDBJ whole genome shotgun (WGS) entry which is preliminary data.</text>
</comment>
<dbReference type="PANTHER" id="PTHR43767:SF1">
    <property type="entry name" value="NONRIBOSOMAL PEPTIDE SYNTHASE PES1 (EUROFUNG)-RELATED"/>
    <property type="match status" value="1"/>
</dbReference>
<dbReference type="GO" id="GO:0016878">
    <property type="term" value="F:acid-thiol ligase activity"/>
    <property type="evidence" value="ECO:0007669"/>
    <property type="project" value="UniProtKB-ARBA"/>
</dbReference>
<dbReference type="CDD" id="cd05934">
    <property type="entry name" value="FACL_DitJ_like"/>
    <property type="match status" value="1"/>
</dbReference>
<dbReference type="InterPro" id="IPR042099">
    <property type="entry name" value="ANL_N_sf"/>
</dbReference>
<dbReference type="PANTHER" id="PTHR43767">
    <property type="entry name" value="LONG-CHAIN-FATTY-ACID--COA LIGASE"/>
    <property type="match status" value="1"/>
</dbReference>
<name>A0A4U1BEG7_9GAMM</name>
<dbReference type="Gene3D" id="3.40.50.12780">
    <property type="entry name" value="N-terminal domain of ligase-like"/>
    <property type="match status" value="1"/>
</dbReference>
<dbReference type="PROSITE" id="PS00455">
    <property type="entry name" value="AMP_BINDING"/>
    <property type="match status" value="1"/>
</dbReference>
<evidence type="ECO:0000259" key="2">
    <source>
        <dbReference type="Pfam" id="PF13193"/>
    </source>
</evidence>
<reference evidence="3 4" key="1">
    <citation type="submission" date="2019-04" db="EMBL/GenBank/DDBJ databases">
        <authorList>
            <person name="Hwang J.C."/>
        </authorList>
    </citation>
    <scope>NUCLEOTIDE SEQUENCE [LARGE SCALE GENOMIC DNA]</scope>
    <source>
        <strain evidence="3 4">IMCC35001</strain>
    </source>
</reference>
<dbReference type="EC" id="6.2.1.48" evidence="3"/>
<dbReference type="OrthoDB" id="9803968at2"/>
<organism evidence="3 4">
    <name type="scientific">Ferrimonas sediminicola</name>
    <dbReference type="NCBI Taxonomy" id="2569538"/>
    <lineage>
        <taxon>Bacteria</taxon>
        <taxon>Pseudomonadati</taxon>
        <taxon>Pseudomonadota</taxon>
        <taxon>Gammaproteobacteria</taxon>
        <taxon>Alteromonadales</taxon>
        <taxon>Ferrimonadaceae</taxon>
        <taxon>Ferrimonas</taxon>
    </lineage>
</organism>
<proteinExistence type="predicted"/>